<evidence type="ECO:0000313" key="1">
    <source>
        <dbReference type="EMBL" id="KZV92855.1"/>
    </source>
</evidence>
<accession>A0A165I3T4</accession>
<dbReference type="Proteomes" id="UP000077266">
    <property type="component" value="Unassembled WGS sequence"/>
</dbReference>
<proteinExistence type="predicted"/>
<reference evidence="1 2" key="1">
    <citation type="journal article" date="2016" name="Mol. Biol. Evol.">
        <title>Comparative Genomics of Early-Diverging Mushroom-Forming Fungi Provides Insights into the Origins of Lignocellulose Decay Capabilities.</title>
        <authorList>
            <person name="Nagy L.G."/>
            <person name="Riley R."/>
            <person name="Tritt A."/>
            <person name="Adam C."/>
            <person name="Daum C."/>
            <person name="Floudas D."/>
            <person name="Sun H."/>
            <person name="Yadav J.S."/>
            <person name="Pangilinan J."/>
            <person name="Larsson K.H."/>
            <person name="Matsuura K."/>
            <person name="Barry K."/>
            <person name="Labutti K."/>
            <person name="Kuo R."/>
            <person name="Ohm R.A."/>
            <person name="Bhattacharya S.S."/>
            <person name="Shirouzu T."/>
            <person name="Yoshinaga Y."/>
            <person name="Martin F.M."/>
            <person name="Grigoriev I.V."/>
            <person name="Hibbett D.S."/>
        </authorList>
    </citation>
    <scope>NUCLEOTIDE SEQUENCE [LARGE SCALE GENOMIC DNA]</scope>
    <source>
        <strain evidence="1 2">HHB12029</strain>
    </source>
</reference>
<name>A0A165I3T4_EXIGL</name>
<organism evidence="1 2">
    <name type="scientific">Exidia glandulosa HHB12029</name>
    <dbReference type="NCBI Taxonomy" id="1314781"/>
    <lineage>
        <taxon>Eukaryota</taxon>
        <taxon>Fungi</taxon>
        <taxon>Dikarya</taxon>
        <taxon>Basidiomycota</taxon>
        <taxon>Agaricomycotina</taxon>
        <taxon>Agaricomycetes</taxon>
        <taxon>Auriculariales</taxon>
        <taxon>Exidiaceae</taxon>
        <taxon>Exidia</taxon>
    </lineage>
</organism>
<dbReference type="AlphaFoldDB" id="A0A165I3T4"/>
<dbReference type="EMBL" id="KV426000">
    <property type="protein sequence ID" value="KZV92855.1"/>
    <property type="molecule type" value="Genomic_DNA"/>
</dbReference>
<sequence>MATQYPEFYKVVIHEHRMDKSVPTRARGFGADMRDATVQGLESWARPRRTTARVFATARHATPIHLYTCPGNVQYSSRCYSCDAPVTNNDFPHLIRPSWLGLGTPRCWASVHKSTKFKTVLSRTSRHSRRKRDLTFSGYHHVSQRSTLNIATGIRYTSSWHRGAAVVDATGHLLALYIQSGRSWAQFSHLGHDHTSRLSADFSRLVLPRSTGPLTTQKSVTPPLELGPAPIPSLLLSRAGFTP</sequence>
<gene>
    <name evidence="1" type="ORF">EXIGLDRAFT_61140</name>
</gene>
<dbReference type="InParanoid" id="A0A165I3T4"/>
<protein>
    <submittedName>
        <fullName evidence="1">Uncharacterized protein</fullName>
    </submittedName>
</protein>
<keyword evidence="2" id="KW-1185">Reference proteome</keyword>
<evidence type="ECO:0000313" key="2">
    <source>
        <dbReference type="Proteomes" id="UP000077266"/>
    </source>
</evidence>